<dbReference type="AlphaFoldDB" id="A0AAV4FM94"/>
<sequence length="1091" mass="119340">MGDPTRSKLPPTQLSRSSREASPQTTTRYECVGPTIQKFEENSTSVCLESGKWSWTSVSCEAVPCGVAPTVENSAVVYAYTHLTYVASYTCDTGYVFEDESIPAVIECSKLLRSWNGETSECVGISCGPAPDVSHATTVESGRRYPSNVLYTCNEGFVLSSPASSRTCEQDGNWSVEEVVCESVTCGIPSTPSYTVLSEENGTLPREEYHHGDNVTFLCEEDSYMIHVSQPVPAMIEAGVMTCLNGNWTTNGNIARCIPCNAPPDVPHATWDIQDEHLAMAVYSCEPGYNATGATRMTCIENTRAWHVDKEVHCDLVDCGEPPSPGNGTLSTPGTKYNDTVTYSCSFGYIMVGGNLERTCQEDGAWSGSMLQCVAWNCERPPELRNGTVSFTNINLNSTAVYTCNVGFDISSSLRGVNVLEDAVVAVCNDERIWVAGSTLRAELLFCEEIRCPKPPEIQNAYLIGSVTDSYRWNETVGYKCLSGYKHQGLSAELSCTEDGTWSFPFFECLIIDCGRPQPVKGANFDTDNGTNVGAVVMYSCHPGLYHASLNRSTECSSDGLWTRDFIECLPYNQEHCGDPPPIAHSNVEITSLQWTGVALYSCTEGYEHSWTNSFECSENFKAWVGNGDIQCLPVDCGQPPHIAHADAVYENTTLGSQVIYQCQHGRQSPNGNTKICTSEGSWSTELEVECLLPQTSTCGSPPEVPNSFRRYSTTTEGSLAYYTCNFGFTGKSFEASCDVNGLWEFRGSYSCLPVSCEAVPTVANSESVHVSGTAYGDVAMYFCIEGYTHSGSSMKKCEANGLWSSNVVECVTESSVICGEPPRIEYTVLMYESRVEGAYATYSCIPGYFGFATSSSCANDGQWSDPEISCSPIICDPPTALNYSIVQPDPKYIRYGRSIVHICISGYVSSSNSPLISYCLEDGSWSEPVGYCQPAVIDHGLECSNGPPVVDHVIVSQMTGTHVGSMVQYTCEVGYVPTLSPELFFITCLPDRRWSFKPLRCAASLCIVDPPSYVENAELKEVRAVSTFENEMEAVYICYDGYSTDGLARKLINSQILLYCKESGWPILQEVCFPVDCGPFQDDTDFQAVR</sequence>
<comment type="caution">
    <text evidence="8">The sequence shown here is derived from an EMBL/GenBank/DDBJ whole genome shotgun (WGS) entry which is preliminary data.</text>
</comment>
<keyword evidence="2" id="KW-0677">Repeat</keyword>
<proteinExistence type="predicted"/>
<feature type="domain" description="Sushi" evidence="7">
    <location>
        <begin position="512"/>
        <end position="571"/>
    </location>
</feature>
<feature type="domain" description="Sushi" evidence="7">
    <location>
        <begin position="697"/>
        <end position="754"/>
    </location>
</feature>
<keyword evidence="9" id="KW-1185">Reference proteome</keyword>
<name>A0AAV4FM94_9GAST</name>
<dbReference type="PROSITE" id="PS50923">
    <property type="entry name" value="SUSHI"/>
    <property type="match status" value="11"/>
</dbReference>
<evidence type="ECO:0000256" key="5">
    <source>
        <dbReference type="PROSITE-ProRule" id="PRU00302"/>
    </source>
</evidence>
<feature type="disulfide bond" evidence="5">
    <location>
        <begin position="784"/>
        <end position="811"/>
    </location>
</feature>
<dbReference type="Pfam" id="PF00084">
    <property type="entry name" value="Sushi"/>
    <property type="match status" value="11"/>
</dbReference>
<feature type="domain" description="Sushi" evidence="7">
    <location>
        <begin position="635"/>
        <end position="693"/>
    </location>
</feature>
<feature type="disulfide bond" evidence="5">
    <location>
        <begin position="725"/>
        <end position="752"/>
    </location>
</feature>
<dbReference type="CDD" id="cd00033">
    <property type="entry name" value="CCP"/>
    <property type="match status" value="9"/>
</dbReference>
<evidence type="ECO:0000256" key="1">
    <source>
        <dbReference type="ARBA" id="ARBA00022659"/>
    </source>
</evidence>
<reference evidence="8 9" key="1">
    <citation type="journal article" date="2021" name="Elife">
        <title>Chloroplast acquisition without the gene transfer in kleptoplastic sea slugs, Plakobranchus ocellatus.</title>
        <authorList>
            <person name="Maeda T."/>
            <person name="Takahashi S."/>
            <person name="Yoshida T."/>
            <person name="Shimamura S."/>
            <person name="Takaki Y."/>
            <person name="Nagai Y."/>
            <person name="Toyoda A."/>
            <person name="Suzuki Y."/>
            <person name="Arimoto A."/>
            <person name="Ishii H."/>
            <person name="Satoh N."/>
            <person name="Nishiyama T."/>
            <person name="Hasebe M."/>
            <person name="Maruyama T."/>
            <person name="Minagawa J."/>
            <person name="Obokata J."/>
            <person name="Shigenobu S."/>
        </authorList>
    </citation>
    <scope>NUCLEOTIDE SEQUENCE [LARGE SCALE GENOMIC DNA]</scope>
</reference>
<evidence type="ECO:0000256" key="6">
    <source>
        <dbReference type="SAM" id="MobiDB-lite"/>
    </source>
</evidence>
<feature type="region of interest" description="Disordered" evidence="6">
    <location>
        <begin position="1"/>
        <end position="26"/>
    </location>
</feature>
<organism evidence="8 9">
    <name type="scientific">Elysia marginata</name>
    <dbReference type="NCBI Taxonomy" id="1093978"/>
    <lineage>
        <taxon>Eukaryota</taxon>
        <taxon>Metazoa</taxon>
        <taxon>Spiralia</taxon>
        <taxon>Lophotrochozoa</taxon>
        <taxon>Mollusca</taxon>
        <taxon>Gastropoda</taxon>
        <taxon>Heterobranchia</taxon>
        <taxon>Euthyneura</taxon>
        <taxon>Panpulmonata</taxon>
        <taxon>Sacoglossa</taxon>
        <taxon>Placobranchoidea</taxon>
        <taxon>Plakobranchidae</taxon>
        <taxon>Elysia</taxon>
    </lineage>
</organism>
<evidence type="ECO:0000313" key="8">
    <source>
        <dbReference type="EMBL" id="GFR73476.1"/>
    </source>
</evidence>
<dbReference type="InterPro" id="IPR000436">
    <property type="entry name" value="Sushi_SCR_CCP_dom"/>
</dbReference>
<keyword evidence="4" id="KW-0325">Glycoprotein</keyword>
<feature type="domain" description="Sushi" evidence="7">
    <location>
        <begin position="942"/>
        <end position="1004"/>
    </location>
</feature>
<feature type="domain" description="Sushi" evidence="7">
    <location>
        <begin position="817"/>
        <end position="873"/>
    </location>
</feature>
<feature type="domain" description="Sushi" evidence="7">
    <location>
        <begin position="184"/>
        <end position="259"/>
    </location>
</feature>
<feature type="domain" description="Sushi" evidence="7">
    <location>
        <begin position="317"/>
        <end position="375"/>
    </location>
</feature>
<dbReference type="EMBL" id="BMAT01000804">
    <property type="protein sequence ID" value="GFR73476.1"/>
    <property type="molecule type" value="Genomic_DNA"/>
</dbReference>
<gene>
    <name evidence="8" type="ORF">ElyMa_000406100</name>
</gene>
<dbReference type="Gene3D" id="2.10.70.10">
    <property type="entry name" value="Complement Module, domain 1"/>
    <property type="match status" value="15"/>
</dbReference>
<feature type="domain" description="Sushi" evidence="7">
    <location>
        <begin position="874"/>
        <end position="935"/>
    </location>
</feature>
<evidence type="ECO:0000256" key="4">
    <source>
        <dbReference type="ARBA" id="ARBA00023180"/>
    </source>
</evidence>
<keyword evidence="3 5" id="KW-1015">Disulfide bond</keyword>
<keyword evidence="1 5" id="KW-0768">Sushi</keyword>
<dbReference type="Proteomes" id="UP000762676">
    <property type="component" value="Unassembled WGS sequence"/>
</dbReference>
<evidence type="ECO:0000259" key="7">
    <source>
        <dbReference type="PROSITE" id="PS50923"/>
    </source>
</evidence>
<protein>
    <submittedName>
        <fullName evidence="8">Sushi, von Willebrand factor type A, EGF and pentraxin domain-containing protein 1-like</fullName>
    </submittedName>
</protein>
<dbReference type="SMART" id="SM00032">
    <property type="entry name" value="CCP"/>
    <property type="match status" value="16"/>
</dbReference>
<dbReference type="PANTHER" id="PTHR19325">
    <property type="entry name" value="COMPLEMENT COMPONENT-RELATED SUSHI DOMAIN-CONTAINING"/>
    <property type="match status" value="1"/>
</dbReference>
<dbReference type="InterPro" id="IPR035976">
    <property type="entry name" value="Sushi/SCR/CCP_sf"/>
</dbReference>
<feature type="domain" description="Sushi" evidence="7">
    <location>
        <begin position="450"/>
        <end position="511"/>
    </location>
</feature>
<feature type="domain" description="Sushi" evidence="7">
    <location>
        <begin position="755"/>
        <end position="813"/>
    </location>
</feature>
<dbReference type="SUPFAM" id="SSF57535">
    <property type="entry name" value="Complement control module/SCR domain"/>
    <property type="match status" value="16"/>
</dbReference>
<dbReference type="InterPro" id="IPR050350">
    <property type="entry name" value="Compl-Cell_Adhes-Reg"/>
</dbReference>
<evidence type="ECO:0000256" key="3">
    <source>
        <dbReference type="ARBA" id="ARBA00023157"/>
    </source>
</evidence>
<comment type="caution">
    <text evidence="5">Lacks conserved residue(s) required for the propagation of feature annotation.</text>
</comment>
<accession>A0AAV4FM94</accession>
<feature type="compositionally biased region" description="Polar residues" evidence="6">
    <location>
        <begin position="10"/>
        <end position="26"/>
    </location>
</feature>
<evidence type="ECO:0000256" key="2">
    <source>
        <dbReference type="ARBA" id="ARBA00022737"/>
    </source>
</evidence>
<dbReference type="PANTHER" id="PTHR19325:SF571">
    <property type="entry name" value="SUSHI DOMAIN-CONTAINING PROTEIN"/>
    <property type="match status" value="1"/>
</dbReference>
<feature type="domain" description="Sushi" evidence="7">
    <location>
        <begin position="125"/>
        <end position="183"/>
    </location>
</feature>
<evidence type="ECO:0000313" key="9">
    <source>
        <dbReference type="Proteomes" id="UP000762676"/>
    </source>
</evidence>